<gene>
    <name evidence="4 5" type="primary">lgals9.L</name>
</gene>
<dbReference type="GO" id="GO:0005829">
    <property type="term" value="C:cytosol"/>
    <property type="evidence" value="ECO:0000318"/>
    <property type="project" value="GO_Central"/>
</dbReference>
<evidence type="ECO:0000256" key="1">
    <source>
        <dbReference type="ARBA" id="ARBA00022734"/>
    </source>
</evidence>
<dbReference type="PROSITE" id="PS50024">
    <property type="entry name" value="SEA"/>
    <property type="match status" value="1"/>
</dbReference>
<dbReference type="PROSITE" id="PS51304">
    <property type="entry name" value="GALECTIN"/>
    <property type="match status" value="3"/>
</dbReference>
<reference evidence="4" key="1">
    <citation type="submission" date="2025-08" db="UniProtKB">
        <authorList>
            <consortium name="RefSeq"/>
        </authorList>
    </citation>
    <scope>IDENTIFICATION</scope>
    <source>
        <strain evidence="4">J_2021</strain>
        <tissue evidence="4">Erythrocytes</tissue>
    </source>
</reference>
<keyword evidence="3" id="KW-1185">Reference proteome</keyword>
<protein>
    <submittedName>
        <fullName evidence="4">Galectin-9</fullName>
    </submittedName>
</protein>
<dbReference type="Gene3D" id="2.60.120.200">
    <property type="match status" value="3"/>
</dbReference>
<keyword evidence="2" id="KW-0677">Repeat</keyword>
<dbReference type="CDD" id="cd00070">
    <property type="entry name" value="GLECT"/>
    <property type="match status" value="3"/>
</dbReference>
<proteinExistence type="predicted"/>
<dbReference type="PaxDb" id="8355-A0A1L8H2Z3"/>
<dbReference type="OrthoDB" id="5795596at2759"/>
<organism evidence="3 4">
    <name type="scientific">Xenopus laevis</name>
    <name type="common">African clawed frog</name>
    <dbReference type="NCBI Taxonomy" id="8355"/>
    <lineage>
        <taxon>Eukaryota</taxon>
        <taxon>Metazoa</taxon>
        <taxon>Chordata</taxon>
        <taxon>Craniata</taxon>
        <taxon>Vertebrata</taxon>
        <taxon>Euteleostomi</taxon>
        <taxon>Amphibia</taxon>
        <taxon>Batrachia</taxon>
        <taxon>Anura</taxon>
        <taxon>Pipoidea</taxon>
        <taxon>Pipidae</taxon>
        <taxon>Xenopodinae</taxon>
        <taxon>Xenopus</taxon>
        <taxon>Xenopus</taxon>
    </lineage>
</organism>
<evidence type="ECO:0000313" key="5">
    <source>
        <dbReference type="Xenbase" id="XB-GENE-6253253"/>
    </source>
</evidence>
<evidence type="ECO:0000313" key="4">
    <source>
        <dbReference type="RefSeq" id="XP_018109166.1"/>
    </source>
</evidence>
<dbReference type="Pfam" id="PF00337">
    <property type="entry name" value="Gal-bind_lectin"/>
    <property type="match status" value="3"/>
</dbReference>
<dbReference type="AGR" id="Xenbase:XB-GENE-6253253"/>
<dbReference type="STRING" id="8355.A0A1L8H2Z3"/>
<dbReference type="GO" id="GO:0032689">
    <property type="term" value="P:negative regulation of type II interferon production"/>
    <property type="evidence" value="ECO:0000318"/>
    <property type="project" value="GO_Central"/>
</dbReference>
<dbReference type="CTD" id="733366"/>
<dbReference type="AlphaFoldDB" id="A0A1L8H2Z3"/>
<evidence type="ECO:0000256" key="2">
    <source>
        <dbReference type="ARBA" id="ARBA00022737"/>
    </source>
</evidence>
<dbReference type="GO" id="GO:0010628">
    <property type="term" value="P:positive regulation of gene expression"/>
    <property type="evidence" value="ECO:0000318"/>
    <property type="project" value="GO_Central"/>
</dbReference>
<dbReference type="InterPro" id="IPR000082">
    <property type="entry name" value="SEA_dom"/>
</dbReference>
<dbReference type="InterPro" id="IPR001079">
    <property type="entry name" value="Galectin_CRD"/>
</dbReference>
<evidence type="ECO:0000313" key="3">
    <source>
        <dbReference type="Proteomes" id="UP000186698"/>
    </source>
</evidence>
<dbReference type="FunFam" id="2.60.120.200:FF:000124">
    <property type="entry name" value="Galectin-4"/>
    <property type="match status" value="3"/>
</dbReference>
<dbReference type="Bgee" id="733366">
    <property type="expression patterns" value="Expressed in brain and 4 other cell types or tissues"/>
</dbReference>
<dbReference type="PANTHER" id="PTHR11346">
    <property type="entry name" value="GALECTIN"/>
    <property type="match status" value="1"/>
</dbReference>
<dbReference type="GO" id="GO:0016936">
    <property type="term" value="F:galactoside binding"/>
    <property type="evidence" value="ECO:0000318"/>
    <property type="project" value="GO_Central"/>
</dbReference>
<dbReference type="SMART" id="SM00908">
    <property type="entry name" value="Gal-bind_lectin"/>
    <property type="match status" value="3"/>
</dbReference>
<sequence length="446" mass="50448">MASSASICNPLMPFQSVILGGMCEGKKVTLEGLVHNDCKRFSVNFLCFNNDTAFHFNPRFDKDNIACNTKLNSQWGLEEITDHMLFSHNDSFEITITVMRGTFQISVNNDQILEYRHRIAYQGIQSIQVNGDITLNKVTFSDPPNQMSPASDKLLFVTPNYNIPFQCAIPGRINDGKTVTIEGLVHSDCNRFAVNFLCFNKDIAFHFNPRFDQDNTIVCNTKLEDKWGTVERTQLMPFDKDDSFELSIVILEHVFQVSVNRKRILDYHHRVSYQGIQSLLVNGDITLLNVTFSEPPTQVSPAPSPYSVTPSHLMPFQSAILGGISDGKTVTIEGLIHSDCKRFTVDFLCFNNDIAFQLNPRFDDGKTIVCNTKLSNKWGSAEKMNPMPFSKDEAFEITIAVLEHVFQVSVNGEHILEYRHRVSYQAIKSLYVNGNITLTNVNFSEP</sequence>
<dbReference type="InterPro" id="IPR013320">
    <property type="entry name" value="ConA-like_dom_sf"/>
</dbReference>
<dbReference type="GO" id="GO:0005634">
    <property type="term" value="C:nucleus"/>
    <property type="evidence" value="ECO:0000318"/>
    <property type="project" value="GO_Central"/>
</dbReference>
<dbReference type="Proteomes" id="UP000186698">
    <property type="component" value="Chromosome 3L"/>
</dbReference>
<keyword evidence="1" id="KW-0430">Lectin</keyword>
<name>A0A1L8H2Z3_XENLA</name>
<accession>A0A1L8H2Z3</accession>
<dbReference type="PANTHER" id="PTHR11346:SF186">
    <property type="entry name" value="GALECTIN"/>
    <property type="match status" value="1"/>
</dbReference>
<dbReference type="SUPFAM" id="SSF49899">
    <property type="entry name" value="Concanavalin A-like lectins/glucanases"/>
    <property type="match status" value="3"/>
</dbReference>
<dbReference type="OMA" id="NPLMPFQ"/>
<dbReference type="KEGG" id="xla:733366"/>
<dbReference type="GO" id="GO:2000562">
    <property type="term" value="P:negative regulation of CD4-positive, alpha-beta T cell proliferation"/>
    <property type="evidence" value="ECO:0000318"/>
    <property type="project" value="GO_Central"/>
</dbReference>
<dbReference type="InterPro" id="IPR044156">
    <property type="entry name" value="Galectin-like"/>
</dbReference>
<dbReference type="SMART" id="SM00276">
    <property type="entry name" value="GLECT"/>
    <property type="match status" value="3"/>
</dbReference>
<dbReference type="GeneID" id="733366"/>
<dbReference type="RefSeq" id="XP_018109166.1">
    <property type="nucleotide sequence ID" value="XM_018253677.2"/>
</dbReference>
<dbReference type="GO" id="GO:0030246">
    <property type="term" value="F:carbohydrate binding"/>
    <property type="evidence" value="ECO:0000318"/>
    <property type="project" value="GO_Central"/>
</dbReference>
<dbReference type="Xenbase" id="XB-GENE-6253253">
    <property type="gene designation" value="lgals9.L"/>
</dbReference>